<sequence length="124" mass="14516">MVNAESLWNISCNLERISFDDRFQLSAANYPWLGHYALHQNVRRTATSGLSAQFVFDFQLVHRAYKLLRQPLHKGTTSGPFNRAMLHEDVSFEQRRRTALDGRTMSENRLESSLGIRRRYMLIE</sequence>
<organism evidence="1 2">
    <name type="scientific">Parelaphostrongylus tenuis</name>
    <name type="common">Meningeal worm</name>
    <dbReference type="NCBI Taxonomy" id="148309"/>
    <lineage>
        <taxon>Eukaryota</taxon>
        <taxon>Metazoa</taxon>
        <taxon>Ecdysozoa</taxon>
        <taxon>Nematoda</taxon>
        <taxon>Chromadorea</taxon>
        <taxon>Rhabditida</taxon>
        <taxon>Rhabditina</taxon>
        <taxon>Rhabditomorpha</taxon>
        <taxon>Strongyloidea</taxon>
        <taxon>Metastrongylidae</taxon>
        <taxon>Parelaphostrongylus</taxon>
    </lineage>
</organism>
<comment type="caution">
    <text evidence="1">The sequence shown here is derived from an EMBL/GenBank/DDBJ whole genome shotgun (WGS) entry which is preliminary data.</text>
</comment>
<keyword evidence="2" id="KW-1185">Reference proteome</keyword>
<protein>
    <submittedName>
        <fullName evidence="1">Uncharacterized protein</fullName>
    </submittedName>
</protein>
<accession>A0AAD5MM68</accession>
<dbReference type="AlphaFoldDB" id="A0AAD5MM68"/>
<evidence type="ECO:0000313" key="1">
    <source>
        <dbReference type="EMBL" id="KAJ1361022.1"/>
    </source>
</evidence>
<reference evidence="1" key="1">
    <citation type="submission" date="2021-06" db="EMBL/GenBank/DDBJ databases">
        <title>Parelaphostrongylus tenuis whole genome reference sequence.</title>
        <authorList>
            <person name="Garwood T.J."/>
            <person name="Larsen P.A."/>
            <person name="Fountain-Jones N.M."/>
            <person name="Garbe J.R."/>
            <person name="Macchietto M.G."/>
            <person name="Kania S.A."/>
            <person name="Gerhold R.W."/>
            <person name="Richards J.E."/>
            <person name="Wolf T.M."/>
        </authorList>
    </citation>
    <scope>NUCLEOTIDE SEQUENCE</scope>
    <source>
        <strain evidence="1">MNPRO001-30</strain>
        <tissue evidence="1">Meninges</tissue>
    </source>
</reference>
<dbReference type="EMBL" id="JAHQIW010004090">
    <property type="protein sequence ID" value="KAJ1361022.1"/>
    <property type="molecule type" value="Genomic_DNA"/>
</dbReference>
<dbReference type="Proteomes" id="UP001196413">
    <property type="component" value="Unassembled WGS sequence"/>
</dbReference>
<name>A0AAD5MM68_PARTN</name>
<proteinExistence type="predicted"/>
<gene>
    <name evidence="1" type="ORF">KIN20_020174</name>
</gene>
<evidence type="ECO:0000313" key="2">
    <source>
        <dbReference type="Proteomes" id="UP001196413"/>
    </source>
</evidence>